<keyword evidence="1" id="KW-0812">Transmembrane</keyword>
<sequence length="110" mass="12759">MVMLHMAPHVKSDLILCPYFGCILIFLVLDSTITKINKFIFRYQSSCLKWPRQEHRSIGVLQIVKHPICCGYQVLSTCTIRILFYILQIEEIIDFKELLVSILAVVTDQT</sequence>
<feature type="transmembrane region" description="Helical" evidence="1">
    <location>
        <begin position="12"/>
        <end position="29"/>
    </location>
</feature>
<evidence type="ECO:0000256" key="1">
    <source>
        <dbReference type="SAM" id="Phobius"/>
    </source>
</evidence>
<organism evidence="2">
    <name type="scientific">Arundo donax</name>
    <name type="common">Giant reed</name>
    <name type="synonym">Donax arundinaceus</name>
    <dbReference type="NCBI Taxonomy" id="35708"/>
    <lineage>
        <taxon>Eukaryota</taxon>
        <taxon>Viridiplantae</taxon>
        <taxon>Streptophyta</taxon>
        <taxon>Embryophyta</taxon>
        <taxon>Tracheophyta</taxon>
        <taxon>Spermatophyta</taxon>
        <taxon>Magnoliopsida</taxon>
        <taxon>Liliopsida</taxon>
        <taxon>Poales</taxon>
        <taxon>Poaceae</taxon>
        <taxon>PACMAD clade</taxon>
        <taxon>Arundinoideae</taxon>
        <taxon>Arundineae</taxon>
        <taxon>Arundo</taxon>
    </lineage>
</organism>
<dbReference type="AlphaFoldDB" id="A0A0A9D2F0"/>
<keyword evidence="1" id="KW-0472">Membrane</keyword>
<reference evidence="2" key="2">
    <citation type="journal article" date="2015" name="Data Brief">
        <title>Shoot transcriptome of the giant reed, Arundo donax.</title>
        <authorList>
            <person name="Barrero R.A."/>
            <person name="Guerrero F.D."/>
            <person name="Moolhuijzen P."/>
            <person name="Goolsby J.A."/>
            <person name="Tidwell J."/>
            <person name="Bellgard S.E."/>
            <person name="Bellgard M.I."/>
        </authorList>
    </citation>
    <scope>NUCLEOTIDE SEQUENCE</scope>
    <source>
        <tissue evidence="2">Shoot tissue taken approximately 20 cm above the soil surface</tissue>
    </source>
</reference>
<keyword evidence="1" id="KW-1133">Transmembrane helix</keyword>
<evidence type="ECO:0000313" key="2">
    <source>
        <dbReference type="EMBL" id="JAD81971.1"/>
    </source>
</evidence>
<name>A0A0A9D2F0_ARUDO</name>
<dbReference type="EMBL" id="GBRH01215924">
    <property type="protein sequence ID" value="JAD81971.1"/>
    <property type="molecule type" value="Transcribed_RNA"/>
</dbReference>
<proteinExistence type="predicted"/>
<reference evidence="2" key="1">
    <citation type="submission" date="2014-09" db="EMBL/GenBank/DDBJ databases">
        <authorList>
            <person name="Magalhaes I.L.F."/>
            <person name="Oliveira U."/>
            <person name="Santos F.R."/>
            <person name="Vidigal T.H.D.A."/>
            <person name="Brescovit A.D."/>
            <person name="Santos A.J."/>
        </authorList>
    </citation>
    <scope>NUCLEOTIDE SEQUENCE</scope>
    <source>
        <tissue evidence="2">Shoot tissue taken approximately 20 cm above the soil surface</tissue>
    </source>
</reference>
<accession>A0A0A9D2F0</accession>
<protein>
    <submittedName>
        <fullName evidence="2">Uncharacterized protein</fullName>
    </submittedName>
</protein>